<proteinExistence type="predicted"/>
<dbReference type="AlphaFoldDB" id="A0A8S4RXM1"/>
<accession>A0A8S4RXM1</accession>
<dbReference type="OrthoDB" id="6107927at2759"/>
<dbReference type="EMBL" id="CAKXAJ010025764">
    <property type="protein sequence ID" value="CAH2243708.1"/>
    <property type="molecule type" value="Genomic_DNA"/>
</dbReference>
<keyword evidence="2" id="KW-1185">Reference proteome</keyword>
<name>A0A8S4RXM1_9NEOP</name>
<comment type="caution">
    <text evidence="1">The sequence shown here is derived from an EMBL/GenBank/DDBJ whole genome shotgun (WGS) entry which is preliminary data.</text>
</comment>
<dbReference type="Proteomes" id="UP000838756">
    <property type="component" value="Unassembled WGS sequence"/>
</dbReference>
<protein>
    <submittedName>
        <fullName evidence="1">Jg8768 protein</fullName>
    </submittedName>
</protein>
<evidence type="ECO:0000313" key="1">
    <source>
        <dbReference type="EMBL" id="CAH2243708.1"/>
    </source>
</evidence>
<sequence>MRKRILDCEQFLYSRYSSLFHSYPTLRVYQKPEYLPLDSFLELSEEAKKNYIILEPKTYTREVYKQWLNSVAVLKKYESDFQIIIEAISTTDFAALNIKSVAILQGSECTVA</sequence>
<evidence type="ECO:0000313" key="2">
    <source>
        <dbReference type="Proteomes" id="UP000838756"/>
    </source>
</evidence>
<reference evidence="1" key="1">
    <citation type="submission" date="2022-03" db="EMBL/GenBank/DDBJ databases">
        <authorList>
            <person name="Lindestad O."/>
        </authorList>
    </citation>
    <scope>NUCLEOTIDE SEQUENCE</scope>
</reference>
<gene>
    <name evidence="1" type="primary">jg8768</name>
    <name evidence="1" type="ORF">PAEG_LOCUS19807</name>
</gene>
<organism evidence="1 2">
    <name type="scientific">Pararge aegeria aegeria</name>
    <dbReference type="NCBI Taxonomy" id="348720"/>
    <lineage>
        <taxon>Eukaryota</taxon>
        <taxon>Metazoa</taxon>
        <taxon>Ecdysozoa</taxon>
        <taxon>Arthropoda</taxon>
        <taxon>Hexapoda</taxon>
        <taxon>Insecta</taxon>
        <taxon>Pterygota</taxon>
        <taxon>Neoptera</taxon>
        <taxon>Endopterygota</taxon>
        <taxon>Lepidoptera</taxon>
        <taxon>Glossata</taxon>
        <taxon>Ditrysia</taxon>
        <taxon>Papilionoidea</taxon>
        <taxon>Nymphalidae</taxon>
        <taxon>Satyrinae</taxon>
        <taxon>Satyrini</taxon>
        <taxon>Parargina</taxon>
        <taxon>Pararge</taxon>
    </lineage>
</organism>